<name>A0A6H0FU02_ACIPI</name>
<organism evidence="1 2">
    <name type="scientific">Acinetobacter pittii</name>
    <name type="common">Acinetobacter genomosp. 3</name>
    <dbReference type="NCBI Taxonomy" id="48296"/>
    <lineage>
        <taxon>Bacteria</taxon>
        <taxon>Pseudomonadati</taxon>
        <taxon>Pseudomonadota</taxon>
        <taxon>Gammaproteobacteria</taxon>
        <taxon>Moraxellales</taxon>
        <taxon>Moraxellaceae</taxon>
        <taxon>Acinetobacter</taxon>
        <taxon>Acinetobacter calcoaceticus/baumannii complex</taxon>
    </lineage>
</organism>
<evidence type="ECO:0000313" key="2">
    <source>
        <dbReference type="Proteomes" id="UP000501692"/>
    </source>
</evidence>
<dbReference type="EMBL" id="CP049806">
    <property type="protein sequence ID" value="QIT17833.1"/>
    <property type="molecule type" value="Genomic_DNA"/>
</dbReference>
<sequence length="84" mass="9810">MEVNYFYYKENIHCDICPNLCQTGYGVLKTEYKLNSSASNQSYEIFLCKSCFLGTVSYLKSQKELNYLFDENFDFAQIDNLGLK</sequence>
<protein>
    <submittedName>
        <fullName evidence="1">Uncharacterized protein</fullName>
    </submittedName>
</protein>
<dbReference type="Proteomes" id="UP000501692">
    <property type="component" value="Chromosome"/>
</dbReference>
<gene>
    <name evidence="1" type="ORF">G8E09_08970</name>
</gene>
<evidence type="ECO:0000313" key="1">
    <source>
        <dbReference type="EMBL" id="QIT17833.1"/>
    </source>
</evidence>
<accession>A0A6H0FU02</accession>
<dbReference type="RefSeq" id="WP_167563500.1">
    <property type="nucleotide sequence ID" value="NZ_CP049806.1"/>
</dbReference>
<proteinExistence type="predicted"/>
<reference evidence="1 2" key="1">
    <citation type="submission" date="2020-03" db="EMBL/GenBank/DDBJ databases">
        <authorList>
            <person name="Zhang L."/>
            <person name="Han X."/>
            <person name="Chen Y."/>
            <person name="Yu Y."/>
        </authorList>
    </citation>
    <scope>NUCLEOTIDE SEQUENCE [LARGE SCALE GENOMIC DNA]</scope>
    <source>
        <strain evidence="1 2">A1254</strain>
    </source>
</reference>
<dbReference type="AlphaFoldDB" id="A0A6H0FU02"/>